<accession>A0A9W6DMG3</accession>
<dbReference type="InterPro" id="IPR013087">
    <property type="entry name" value="Znf_C2H2_type"/>
</dbReference>
<dbReference type="Gene3D" id="3.30.160.60">
    <property type="entry name" value="Classic Zinc Finger"/>
    <property type="match status" value="1"/>
</dbReference>
<dbReference type="SMART" id="SM00355">
    <property type="entry name" value="ZnF_C2H2"/>
    <property type="match status" value="3"/>
</dbReference>
<reference evidence="9" key="1">
    <citation type="submission" date="2022-07" db="EMBL/GenBank/DDBJ databases">
        <title>Taxonomy of Aspergillus series Nigri: significant species reduction supported by multi-species coalescent approaches.</title>
        <authorList>
            <person name="Bian C."/>
            <person name="Kusuya Y."/>
            <person name="Sklenar F."/>
            <person name="D'hooge E."/>
            <person name="Yaguchi T."/>
            <person name="Takahashi H."/>
            <person name="Hubka V."/>
        </authorList>
    </citation>
    <scope>NUCLEOTIDE SEQUENCE</scope>
    <source>
        <strain evidence="9">CBS 733.88</strain>
    </source>
</reference>
<feature type="region of interest" description="Disordered" evidence="6">
    <location>
        <begin position="361"/>
        <end position="382"/>
    </location>
</feature>
<keyword evidence="4" id="KW-0863">Zinc-finger</keyword>
<dbReference type="Gene3D" id="1.10.10.60">
    <property type="entry name" value="Homeodomain-like"/>
    <property type="match status" value="1"/>
</dbReference>
<dbReference type="InterPro" id="IPR001356">
    <property type="entry name" value="HD"/>
</dbReference>
<dbReference type="SMART" id="SM00389">
    <property type="entry name" value="HOX"/>
    <property type="match status" value="1"/>
</dbReference>
<feature type="compositionally biased region" description="Basic residues" evidence="6">
    <location>
        <begin position="369"/>
        <end position="378"/>
    </location>
</feature>
<feature type="region of interest" description="Disordered" evidence="6">
    <location>
        <begin position="177"/>
        <end position="197"/>
    </location>
</feature>
<evidence type="ECO:0000259" key="8">
    <source>
        <dbReference type="PROSITE" id="PS50157"/>
    </source>
</evidence>
<feature type="region of interest" description="Disordered" evidence="6">
    <location>
        <begin position="246"/>
        <end position="292"/>
    </location>
</feature>
<keyword evidence="4" id="KW-0479">Metal-binding</keyword>
<evidence type="ECO:0000313" key="9">
    <source>
        <dbReference type="EMBL" id="GKZ20840.1"/>
    </source>
</evidence>
<keyword evidence="3 5" id="KW-0539">Nucleus</keyword>
<evidence type="ECO:0000313" key="10">
    <source>
        <dbReference type="Proteomes" id="UP001143548"/>
    </source>
</evidence>
<feature type="compositionally biased region" description="Basic residues" evidence="6">
    <location>
        <begin position="246"/>
        <end position="255"/>
    </location>
</feature>
<dbReference type="GO" id="GO:0003677">
    <property type="term" value="F:DNA binding"/>
    <property type="evidence" value="ECO:0007669"/>
    <property type="project" value="UniProtKB-UniRule"/>
</dbReference>
<dbReference type="GO" id="GO:0008270">
    <property type="term" value="F:zinc ion binding"/>
    <property type="evidence" value="ECO:0007669"/>
    <property type="project" value="UniProtKB-KW"/>
</dbReference>
<organism evidence="9 10">
    <name type="scientific">Aspergillus brasiliensis</name>
    <dbReference type="NCBI Taxonomy" id="319629"/>
    <lineage>
        <taxon>Eukaryota</taxon>
        <taxon>Fungi</taxon>
        <taxon>Dikarya</taxon>
        <taxon>Ascomycota</taxon>
        <taxon>Pezizomycotina</taxon>
        <taxon>Eurotiomycetes</taxon>
        <taxon>Eurotiomycetidae</taxon>
        <taxon>Eurotiales</taxon>
        <taxon>Aspergillaceae</taxon>
        <taxon>Aspergillus</taxon>
        <taxon>Aspergillus subgen. Circumdati</taxon>
    </lineage>
</organism>
<evidence type="ECO:0000256" key="1">
    <source>
        <dbReference type="ARBA" id="ARBA00023125"/>
    </source>
</evidence>
<keyword evidence="2 5" id="KW-0371">Homeobox</keyword>
<dbReference type="InterPro" id="IPR009057">
    <property type="entry name" value="Homeodomain-like_sf"/>
</dbReference>
<evidence type="ECO:0000256" key="2">
    <source>
        <dbReference type="ARBA" id="ARBA00023155"/>
    </source>
</evidence>
<evidence type="ECO:0000256" key="4">
    <source>
        <dbReference type="PROSITE-ProRule" id="PRU00042"/>
    </source>
</evidence>
<name>A0A9W6DMG3_9EURO</name>
<gene>
    <name evidence="9" type="ORF">AbraCBS73388_006468</name>
</gene>
<evidence type="ECO:0008006" key="11">
    <source>
        <dbReference type="Google" id="ProtNLM"/>
    </source>
</evidence>
<feature type="domain" description="Homeobox" evidence="7">
    <location>
        <begin position="188"/>
        <end position="251"/>
    </location>
</feature>
<dbReference type="PANTHER" id="PTHR11850">
    <property type="entry name" value="HOMEOBOX PROTEIN TRANSCRIPTION FACTORS"/>
    <property type="match status" value="1"/>
</dbReference>
<dbReference type="AlphaFoldDB" id="A0A9W6DMG3"/>
<dbReference type="InterPro" id="IPR008422">
    <property type="entry name" value="KN_HD"/>
</dbReference>
<dbReference type="Pfam" id="PF05920">
    <property type="entry name" value="Homeobox_KN"/>
    <property type="match status" value="1"/>
</dbReference>
<dbReference type="InterPro" id="IPR050224">
    <property type="entry name" value="TALE_homeobox"/>
</dbReference>
<dbReference type="EMBL" id="BROQ01000033">
    <property type="protein sequence ID" value="GKZ20840.1"/>
    <property type="molecule type" value="Genomic_DNA"/>
</dbReference>
<feature type="compositionally biased region" description="Basic and acidic residues" evidence="6">
    <location>
        <begin position="183"/>
        <end position="193"/>
    </location>
</feature>
<sequence length="564" mass="63084">MADRPSSDHWAYGLPSAYPDVVPGLVDAEDLSALTPQVQNDWESLQTLRGANSGTTQPDLIDDDAPIIPPPDDFVNVSQWLAGAYRPPVPCTYCQQHRLQCLIIRTTPANPNPVTSCSSCVALFRECSLARGQKRHPAGFETVFPVFNHLHGVNEWTEEELFPTPHILPVSASAIDQAQPAHGQERTEEDGQHKPRFSRKGAKVLRDWLYRNQHAPYPTDEQKAAFAQQTGLTEKQISTWFANARRRHRMAHRTSRPSQIFRSGSPMPTARSAALTPMERWQRSPPDQEPVPESVIQQAIAATGTDAAWDYPHTPGNTSPSPSSHHLASSISSIDSEPSQASSGSFSSAWSYQSENFLPFPLSDGRPRSQSRRRRPRRQSAAGSPYQCTFCVDTFKKKHDWVRHEKSVHLSLESWICSVGSGVLELAGSEVLACDFCGASPLTESHFSTHEFDVCADRPLSERSFRRKDHLIQHFRKFHHCTTVPALRVEACRVVTNDVQSRCGFCQQLLPTWAARADHLAEHFKNGRRMADWSGDWGLDPLYQALLRDAVLPADRSVYSEEVS</sequence>
<dbReference type="CDD" id="cd00086">
    <property type="entry name" value="homeodomain"/>
    <property type="match status" value="1"/>
</dbReference>
<feature type="region of interest" description="Disordered" evidence="6">
    <location>
        <begin position="307"/>
        <end position="340"/>
    </location>
</feature>
<dbReference type="PROSITE" id="PS00028">
    <property type="entry name" value="ZINC_FINGER_C2H2_1"/>
    <property type="match status" value="1"/>
</dbReference>
<dbReference type="GO" id="GO:0000981">
    <property type="term" value="F:DNA-binding transcription factor activity, RNA polymerase II-specific"/>
    <property type="evidence" value="ECO:0007669"/>
    <property type="project" value="InterPro"/>
</dbReference>
<keyword evidence="4" id="KW-0862">Zinc</keyword>
<dbReference type="PROSITE" id="PS50157">
    <property type="entry name" value="ZINC_FINGER_C2H2_2"/>
    <property type="match status" value="1"/>
</dbReference>
<feature type="compositionally biased region" description="Low complexity" evidence="6">
    <location>
        <begin position="319"/>
        <end position="340"/>
    </location>
</feature>
<dbReference type="PROSITE" id="PS00027">
    <property type="entry name" value="HOMEOBOX_1"/>
    <property type="match status" value="1"/>
</dbReference>
<dbReference type="SUPFAM" id="SSF46689">
    <property type="entry name" value="Homeodomain-like"/>
    <property type="match status" value="1"/>
</dbReference>
<evidence type="ECO:0000256" key="5">
    <source>
        <dbReference type="PROSITE-ProRule" id="PRU00108"/>
    </source>
</evidence>
<comment type="subcellular location">
    <subcellularLocation>
        <location evidence="5">Nucleus</location>
    </subcellularLocation>
</comment>
<evidence type="ECO:0000259" key="7">
    <source>
        <dbReference type="PROSITE" id="PS50071"/>
    </source>
</evidence>
<evidence type="ECO:0000256" key="6">
    <source>
        <dbReference type="SAM" id="MobiDB-lite"/>
    </source>
</evidence>
<proteinExistence type="predicted"/>
<dbReference type="PROSITE" id="PS50071">
    <property type="entry name" value="HOMEOBOX_2"/>
    <property type="match status" value="1"/>
</dbReference>
<evidence type="ECO:0000256" key="3">
    <source>
        <dbReference type="ARBA" id="ARBA00023242"/>
    </source>
</evidence>
<comment type="caution">
    <text evidence="9">The sequence shown here is derived from an EMBL/GenBank/DDBJ whole genome shotgun (WGS) entry which is preliminary data.</text>
</comment>
<protein>
    <recommendedName>
        <fullName evidence="11">Homeobox and C2H2 transcription factor</fullName>
    </recommendedName>
</protein>
<feature type="domain" description="C2H2-type" evidence="8">
    <location>
        <begin position="386"/>
        <end position="414"/>
    </location>
</feature>
<feature type="DNA-binding region" description="Homeobox" evidence="5">
    <location>
        <begin position="190"/>
        <end position="252"/>
    </location>
</feature>
<dbReference type="Proteomes" id="UP001143548">
    <property type="component" value="Unassembled WGS sequence"/>
</dbReference>
<dbReference type="InterPro" id="IPR017970">
    <property type="entry name" value="Homeobox_CS"/>
</dbReference>
<keyword evidence="1 5" id="KW-0238">DNA-binding</keyword>
<dbReference type="GO" id="GO:0005634">
    <property type="term" value="C:nucleus"/>
    <property type="evidence" value="ECO:0007669"/>
    <property type="project" value="UniProtKB-SubCell"/>
</dbReference>